<protein>
    <recommendedName>
        <fullName evidence="7">Non-homologous end-joining factor 1</fullName>
    </recommendedName>
</protein>
<dbReference type="InterPro" id="IPR038051">
    <property type="entry name" value="XRCC4-like_N_sf"/>
</dbReference>
<feature type="domain" description="XLF-like coiled-coil region" evidence="10">
    <location>
        <begin position="132"/>
        <end position="180"/>
    </location>
</feature>
<name>A0A9P4LMA4_9PLEO</name>
<comment type="similarity">
    <text evidence="6">Belongs to the XRCC4-XLF family. XLF subfamily.</text>
</comment>
<dbReference type="GO" id="GO:0032807">
    <property type="term" value="C:DNA ligase IV complex"/>
    <property type="evidence" value="ECO:0007669"/>
    <property type="project" value="TreeGrafter"/>
</dbReference>
<evidence type="ECO:0000256" key="4">
    <source>
        <dbReference type="ARBA" id="ARBA00023204"/>
    </source>
</evidence>
<evidence type="ECO:0000259" key="10">
    <source>
        <dbReference type="Pfam" id="PF21928"/>
    </source>
</evidence>
<evidence type="ECO:0000256" key="3">
    <source>
        <dbReference type="ARBA" id="ARBA00023125"/>
    </source>
</evidence>
<evidence type="ECO:0000256" key="1">
    <source>
        <dbReference type="ARBA" id="ARBA00004123"/>
    </source>
</evidence>
<keyword evidence="3" id="KW-0238">DNA-binding</keyword>
<dbReference type="InterPro" id="IPR015381">
    <property type="entry name" value="XLF-like_N"/>
</dbReference>
<dbReference type="AlphaFoldDB" id="A0A9P4LMA4"/>
<keyword evidence="4" id="KW-0234">DNA repair</keyword>
<gene>
    <name evidence="11" type="ORF">EK21DRAFT_67500</name>
</gene>
<dbReference type="GO" id="GO:0045027">
    <property type="term" value="F:DNA end binding"/>
    <property type="evidence" value="ECO:0007669"/>
    <property type="project" value="TreeGrafter"/>
</dbReference>
<keyword evidence="2" id="KW-0227">DNA damage</keyword>
<reference evidence="11" key="1">
    <citation type="journal article" date="2020" name="Stud. Mycol.">
        <title>101 Dothideomycetes genomes: a test case for predicting lifestyles and emergence of pathogens.</title>
        <authorList>
            <person name="Haridas S."/>
            <person name="Albert R."/>
            <person name="Binder M."/>
            <person name="Bloem J."/>
            <person name="Labutti K."/>
            <person name="Salamov A."/>
            <person name="Andreopoulos B."/>
            <person name="Baker S."/>
            <person name="Barry K."/>
            <person name="Bills G."/>
            <person name="Bluhm B."/>
            <person name="Cannon C."/>
            <person name="Castanera R."/>
            <person name="Culley D."/>
            <person name="Daum C."/>
            <person name="Ezra D."/>
            <person name="Gonzalez J."/>
            <person name="Henrissat B."/>
            <person name="Kuo A."/>
            <person name="Liang C."/>
            <person name="Lipzen A."/>
            <person name="Lutzoni F."/>
            <person name="Magnuson J."/>
            <person name="Mondo S."/>
            <person name="Nolan M."/>
            <person name="Ohm R."/>
            <person name="Pangilinan J."/>
            <person name="Park H.-J."/>
            <person name="Ramirez L."/>
            <person name="Alfaro M."/>
            <person name="Sun H."/>
            <person name="Tritt A."/>
            <person name="Yoshinaga Y."/>
            <person name="Zwiers L.-H."/>
            <person name="Turgeon B."/>
            <person name="Goodwin S."/>
            <person name="Spatafora J."/>
            <person name="Crous P."/>
            <person name="Grigoriev I."/>
        </authorList>
    </citation>
    <scope>NUCLEOTIDE SEQUENCE</scope>
    <source>
        <strain evidence="11">CBS 110217</strain>
    </source>
</reference>
<evidence type="ECO:0000256" key="8">
    <source>
        <dbReference type="SAM" id="MobiDB-lite"/>
    </source>
</evidence>
<dbReference type="Pfam" id="PF09302">
    <property type="entry name" value="XLF"/>
    <property type="match status" value="1"/>
</dbReference>
<dbReference type="PANTHER" id="PTHR32235:SF1">
    <property type="entry name" value="NON-HOMOLOGOUS END-JOINING FACTOR 1"/>
    <property type="match status" value="1"/>
</dbReference>
<evidence type="ECO:0000313" key="12">
    <source>
        <dbReference type="Proteomes" id="UP000799777"/>
    </source>
</evidence>
<organism evidence="11 12">
    <name type="scientific">Setomelanomma holmii</name>
    <dbReference type="NCBI Taxonomy" id="210430"/>
    <lineage>
        <taxon>Eukaryota</taxon>
        <taxon>Fungi</taxon>
        <taxon>Dikarya</taxon>
        <taxon>Ascomycota</taxon>
        <taxon>Pezizomycotina</taxon>
        <taxon>Dothideomycetes</taxon>
        <taxon>Pleosporomycetidae</taxon>
        <taxon>Pleosporales</taxon>
        <taxon>Pleosporineae</taxon>
        <taxon>Phaeosphaeriaceae</taxon>
        <taxon>Setomelanomma</taxon>
    </lineage>
</organism>
<comment type="caution">
    <text evidence="11">The sequence shown here is derived from an EMBL/GenBank/DDBJ whole genome shotgun (WGS) entry which is preliminary data.</text>
</comment>
<dbReference type="Pfam" id="PF21928">
    <property type="entry name" value="XLF_CC"/>
    <property type="match status" value="1"/>
</dbReference>
<feature type="region of interest" description="Disordered" evidence="8">
    <location>
        <begin position="272"/>
        <end position="531"/>
    </location>
</feature>
<feature type="compositionally biased region" description="Basic residues" evidence="8">
    <location>
        <begin position="387"/>
        <end position="400"/>
    </location>
</feature>
<proteinExistence type="inferred from homology"/>
<keyword evidence="12" id="KW-1185">Reference proteome</keyword>
<feature type="compositionally biased region" description="Basic and acidic residues" evidence="8">
    <location>
        <begin position="492"/>
        <end position="520"/>
    </location>
</feature>
<dbReference type="InterPro" id="IPR053829">
    <property type="entry name" value="XLF-like_CC"/>
</dbReference>
<dbReference type="CDD" id="cd22285">
    <property type="entry name" value="HD_XLF_N"/>
    <property type="match status" value="1"/>
</dbReference>
<feature type="domain" description="XLF-like N-terminal" evidence="9">
    <location>
        <begin position="4"/>
        <end position="126"/>
    </location>
</feature>
<dbReference type="Gene3D" id="2.170.210.10">
    <property type="entry name" value="DNA double-strand break repair and VJ recombination XRCC4, N-terminal"/>
    <property type="match status" value="1"/>
</dbReference>
<evidence type="ECO:0000256" key="2">
    <source>
        <dbReference type="ARBA" id="ARBA00022763"/>
    </source>
</evidence>
<evidence type="ECO:0000313" key="11">
    <source>
        <dbReference type="EMBL" id="KAF2029477.1"/>
    </source>
</evidence>
<accession>A0A9P4LMA4</accession>
<comment type="subcellular location">
    <subcellularLocation>
        <location evidence="1">Nucleus</location>
    </subcellularLocation>
</comment>
<dbReference type="GO" id="GO:0006303">
    <property type="term" value="P:double-strand break repair via nonhomologous end joining"/>
    <property type="evidence" value="ECO:0007669"/>
    <property type="project" value="TreeGrafter"/>
</dbReference>
<dbReference type="OrthoDB" id="2155935at2759"/>
<dbReference type="InterPro" id="IPR052287">
    <property type="entry name" value="NHEJ_factor"/>
</dbReference>
<dbReference type="EMBL" id="ML978200">
    <property type="protein sequence ID" value="KAF2029477.1"/>
    <property type="molecule type" value="Genomic_DNA"/>
</dbReference>
<evidence type="ECO:0000259" key="9">
    <source>
        <dbReference type="Pfam" id="PF09302"/>
    </source>
</evidence>
<feature type="compositionally biased region" description="Low complexity" evidence="8">
    <location>
        <begin position="363"/>
        <end position="386"/>
    </location>
</feature>
<evidence type="ECO:0000256" key="5">
    <source>
        <dbReference type="ARBA" id="ARBA00023242"/>
    </source>
</evidence>
<dbReference type="Proteomes" id="UP000799777">
    <property type="component" value="Unassembled WGS sequence"/>
</dbReference>
<evidence type="ECO:0000256" key="6">
    <source>
        <dbReference type="ARBA" id="ARBA00025747"/>
    </source>
</evidence>
<evidence type="ECO:0000256" key="7">
    <source>
        <dbReference type="ARBA" id="ARBA00044529"/>
    </source>
</evidence>
<keyword evidence="5" id="KW-0539">Nucleus</keyword>
<sequence>MSCWRVLQLSEQPDSEHIPQLLVKPDFRANSYAVHVTCLSNIWSEELDVNGIVDRASQEQSPIEASKHDTAQLAILLENVRKPLEDADAGDAVCRIIRSDNDGITLHATISLPKPLDSLTWTFYLTRRTSMTLKNELIMPLLMTSHIQHERIASLVSAIKDRDRAITRLVDQYESSNLDLAAAFPVISGLKSGRKVIKREQAAKHVPALQPFREDAFKQETSHLVDSDVRTLGLFQQALSECTPDVPSQLKSRDGNGDLKWWDTLPNRLTQPKVTAKSKAKPVPVVNSPRPTKIVAASSDDETEDEFETHANFNTRNVPIEVPKAPSSSPPPKSRGPTSSDDDDLDAPPKSQGSQTASRKVTKSSARTKSPSPSSSPPKVVAPPAKSKVKGFRIGGKAKKAQADSPPPTEVVRDATPATDNEPPLPQQGADVEVTPNKVKRTFKIGGKGRTGQAGSSQVPQMTDRTRPTHSPNAQPASSPPPMPMKEGTSVVKEEHEETPEEKAERRRAELKRKTEEAAKKQAQTKKKRRF</sequence>
<dbReference type="PANTHER" id="PTHR32235">
    <property type="entry name" value="NON-HOMOLOGOUS END-JOINING FACTOR 1"/>
    <property type="match status" value="1"/>
</dbReference>
<feature type="compositionally biased region" description="Polar residues" evidence="8">
    <location>
        <begin position="453"/>
        <end position="463"/>
    </location>
</feature>